<evidence type="ECO:0000256" key="4">
    <source>
        <dbReference type="ARBA" id="ARBA00022989"/>
    </source>
</evidence>
<evidence type="ECO:0000313" key="14">
    <source>
        <dbReference type="Proteomes" id="UP000235965"/>
    </source>
</evidence>
<dbReference type="PRINTS" id="PR00237">
    <property type="entry name" value="GPCRRHODOPSN"/>
</dbReference>
<feature type="domain" description="G-protein coupled receptors family 1 profile" evidence="12">
    <location>
        <begin position="70"/>
        <end position="302"/>
    </location>
</feature>
<evidence type="ECO:0000259" key="12">
    <source>
        <dbReference type="PROSITE" id="PS50262"/>
    </source>
</evidence>
<feature type="transmembrane region" description="Helical" evidence="11">
    <location>
        <begin position="279"/>
        <end position="299"/>
    </location>
</feature>
<protein>
    <recommendedName>
        <fullName evidence="12">G-protein coupled receptors family 1 profile domain-containing protein</fullName>
    </recommendedName>
</protein>
<feature type="transmembrane region" description="Helical" evidence="11">
    <location>
        <begin position="90"/>
        <end position="109"/>
    </location>
</feature>
<dbReference type="AlphaFoldDB" id="A0A2J7Q2L0"/>
<evidence type="ECO:0000256" key="11">
    <source>
        <dbReference type="SAM" id="Phobius"/>
    </source>
</evidence>
<evidence type="ECO:0000313" key="13">
    <source>
        <dbReference type="EMBL" id="PNF22822.1"/>
    </source>
</evidence>
<feature type="compositionally biased region" description="Basic and acidic residues" evidence="10">
    <location>
        <begin position="329"/>
        <end position="345"/>
    </location>
</feature>
<dbReference type="InterPro" id="IPR017452">
    <property type="entry name" value="GPCR_Rhodpsn_7TM"/>
</dbReference>
<evidence type="ECO:0000256" key="5">
    <source>
        <dbReference type="ARBA" id="ARBA00023040"/>
    </source>
</evidence>
<feature type="transmembrane region" description="Helical" evidence="11">
    <location>
        <begin position="217"/>
        <end position="239"/>
    </location>
</feature>
<dbReference type="InParanoid" id="A0A2J7Q2L0"/>
<dbReference type="EMBL" id="NEVH01019369">
    <property type="protein sequence ID" value="PNF22822.1"/>
    <property type="molecule type" value="Genomic_DNA"/>
</dbReference>
<gene>
    <name evidence="13" type="ORF">B7P43_G02155</name>
</gene>
<dbReference type="Proteomes" id="UP000235965">
    <property type="component" value="Unassembled WGS sequence"/>
</dbReference>
<sequence>MQEDPWHCSQKNKSCSSGISSSVNFHEDSNVPWWNGNNDGVEARSLEDSGQNVRVVVAVYCVLFSVAAVGNLSVFITLLRARHRKSRISLLMSHLAAADLIVTFVMIPLEVAWRVTTKWLAGNFACKLFLFLRAFGLYLSSNVLVCISLDRYFAIIYPLKLSDARRRGKLMLLFAWLNSLMCAYPQSVVFHVIEHPEIPNFYQCVTFGFFETPRQEMVYNVFCVVAMYFLPLLFISFAYTRILCVVASRSSGTRGERVSGRLGLRRSDMSNVERARARTLRMTITIVVAFIFCWTPYAVMTLCIQTSSEVHPGSYPMGTRNPILGVKQKGREADHLPQSSDKVKNDGPIPPFPHTSPCG</sequence>
<feature type="transmembrane region" description="Helical" evidence="11">
    <location>
        <begin position="129"/>
        <end position="149"/>
    </location>
</feature>
<keyword evidence="4 11" id="KW-1133">Transmembrane helix</keyword>
<keyword evidence="3 9" id="KW-0812">Transmembrane</keyword>
<dbReference type="GO" id="GO:0004930">
    <property type="term" value="F:G protein-coupled receptor activity"/>
    <property type="evidence" value="ECO:0007669"/>
    <property type="project" value="UniProtKB-KW"/>
</dbReference>
<comment type="caution">
    <text evidence="13">The sequence shown here is derived from an EMBL/GenBank/DDBJ whole genome shotgun (WGS) entry which is preliminary data.</text>
</comment>
<dbReference type="Pfam" id="PF00001">
    <property type="entry name" value="7tm_1"/>
    <property type="match status" value="1"/>
</dbReference>
<evidence type="ECO:0000256" key="6">
    <source>
        <dbReference type="ARBA" id="ARBA00023136"/>
    </source>
</evidence>
<keyword evidence="6 11" id="KW-0472">Membrane</keyword>
<feature type="transmembrane region" description="Helical" evidence="11">
    <location>
        <begin position="170"/>
        <end position="193"/>
    </location>
</feature>
<evidence type="ECO:0000256" key="1">
    <source>
        <dbReference type="ARBA" id="ARBA00004141"/>
    </source>
</evidence>
<evidence type="ECO:0000256" key="8">
    <source>
        <dbReference type="ARBA" id="ARBA00023224"/>
    </source>
</evidence>
<comment type="subcellular location">
    <subcellularLocation>
        <location evidence="1">Membrane</location>
        <topology evidence="1">Multi-pass membrane protein</topology>
    </subcellularLocation>
</comment>
<dbReference type="SUPFAM" id="SSF81321">
    <property type="entry name" value="Family A G protein-coupled receptor-like"/>
    <property type="match status" value="1"/>
</dbReference>
<proteinExistence type="inferred from homology"/>
<dbReference type="PROSITE" id="PS00237">
    <property type="entry name" value="G_PROTEIN_RECEP_F1_1"/>
    <property type="match status" value="1"/>
</dbReference>
<dbReference type="GO" id="GO:0005886">
    <property type="term" value="C:plasma membrane"/>
    <property type="evidence" value="ECO:0007669"/>
    <property type="project" value="TreeGrafter"/>
</dbReference>
<dbReference type="PANTHER" id="PTHR45695">
    <property type="entry name" value="LEUCOKININ RECEPTOR-RELATED"/>
    <property type="match status" value="1"/>
</dbReference>
<dbReference type="STRING" id="105785.A0A2J7Q2L0"/>
<organism evidence="13 14">
    <name type="scientific">Cryptotermes secundus</name>
    <dbReference type="NCBI Taxonomy" id="105785"/>
    <lineage>
        <taxon>Eukaryota</taxon>
        <taxon>Metazoa</taxon>
        <taxon>Ecdysozoa</taxon>
        <taxon>Arthropoda</taxon>
        <taxon>Hexapoda</taxon>
        <taxon>Insecta</taxon>
        <taxon>Pterygota</taxon>
        <taxon>Neoptera</taxon>
        <taxon>Polyneoptera</taxon>
        <taxon>Dictyoptera</taxon>
        <taxon>Blattodea</taxon>
        <taxon>Blattoidea</taxon>
        <taxon>Termitoidae</taxon>
        <taxon>Kalotermitidae</taxon>
        <taxon>Cryptotermitinae</taxon>
        <taxon>Cryptotermes</taxon>
    </lineage>
</organism>
<evidence type="ECO:0000256" key="2">
    <source>
        <dbReference type="ARBA" id="ARBA00010663"/>
    </source>
</evidence>
<accession>A0A2J7Q2L0</accession>
<evidence type="ECO:0000256" key="10">
    <source>
        <dbReference type="SAM" id="MobiDB-lite"/>
    </source>
</evidence>
<keyword evidence="5 9" id="KW-0297">G-protein coupled receptor</keyword>
<keyword evidence="8 9" id="KW-0807">Transducer</keyword>
<name>A0A2J7Q2L0_9NEOP</name>
<comment type="similarity">
    <text evidence="2 9">Belongs to the G-protein coupled receptor 1 family.</text>
</comment>
<dbReference type="PANTHER" id="PTHR45695:SF22">
    <property type="entry name" value="G-PROTEIN COUPLED RECEPTORS FAMILY 1 PROFILE DOMAIN-CONTAINING PROTEIN"/>
    <property type="match status" value="1"/>
</dbReference>
<evidence type="ECO:0000256" key="9">
    <source>
        <dbReference type="RuleBase" id="RU000688"/>
    </source>
</evidence>
<reference evidence="13 14" key="1">
    <citation type="submission" date="2017-12" db="EMBL/GenBank/DDBJ databases">
        <title>Hemimetabolous genomes reveal molecular basis of termite eusociality.</title>
        <authorList>
            <person name="Harrison M.C."/>
            <person name="Jongepier E."/>
            <person name="Robertson H.M."/>
            <person name="Arning N."/>
            <person name="Bitard-Feildel T."/>
            <person name="Chao H."/>
            <person name="Childers C.P."/>
            <person name="Dinh H."/>
            <person name="Doddapaneni H."/>
            <person name="Dugan S."/>
            <person name="Gowin J."/>
            <person name="Greiner C."/>
            <person name="Han Y."/>
            <person name="Hu H."/>
            <person name="Hughes D.S.T."/>
            <person name="Huylmans A.-K."/>
            <person name="Kemena C."/>
            <person name="Kremer L.P.M."/>
            <person name="Lee S.L."/>
            <person name="Lopez-Ezquerra A."/>
            <person name="Mallet L."/>
            <person name="Monroy-Kuhn J.M."/>
            <person name="Moser A."/>
            <person name="Murali S.C."/>
            <person name="Muzny D.M."/>
            <person name="Otani S."/>
            <person name="Piulachs M.-D."/>
            <person name="Poelchau M."/>
            <person name="Qu J."/>
            <person name="Schaub F."/>
            <person name="Wada-Katsumata A."/>
            <person name="Worley K.C."/>
            <person name="Xie Q."/>
            <person name="Ylla G."/>
            <person name="Poulsen M."/>
            <person name="Gibbs R.A."/>
            <person name="Schal C."/>
            <person name="Richards S."/>
            <person name="Belles X."/>
            <person name="Korb J."/>
            <person name="Bornberg-Bauer E."/>
        </authorList>
    </citation>
    <scope>NUCLEOTIDE SEQUENCE [LARGE SCALE GENOMIC DNA]</scope>
    <source>
        <tissue evidence="13">Whole body</tissue>
    </source>
</reference>
<feature type="transmembrane region" description="Helical" evidence="11">
    <location>
        <begin position="55"/>
        <end position="78"/>
    </location>
</feature>
<dbReference type="OrthoDB" id="6435638at2759"/>
<feature type="compositionally biased region" description="Pro residues" evidence="10">
    <location>
        <begin position="348"/>
        <end position="359"/>
    </location>
</feature>
<feature type="region of interest" description="Disordered" evidence="10">
    <location>
        <begin position="328"/>
        <end position="359"/>
    </location>
</feature>
<dbReference type="Gene3D" id="1.20.1070.10">
    <property type="entry name" value="Rhodopsin 7-helix transmembrane proteins"/>
    <property type="match status" value="1"/>
</dbReference>
<dbReference type="InterPro" id="IPR000276">
    <property type="entry name" value="GPCR_Rhodpsn"/>
</dbReference>
<keyword evidence="7 9" id="KW-0675">Receptor</keyword>
<evidence type="ECO:0000256" key="7">
    <source>
        <dbReference type="ARBA" id="ARBA00023170"/>
    </source>
</evidence>
<dbReference type="PROSITE" id="PS50262">
    <property type="entry name" value="G_PROTEIN_RECEP_F1_2"/>
    <property type="match status" value="1"/>
</dbReference>
<evidence type="ECO:0000256" key="3">
    <source>
        <dbReference type="ARBA" id="ARBA00022692"/>
    </source>
</evidence>
<keyword evidence="14" id="KW-1185">Reference proteome</keyword>